<keyword evidence="3" id="KW-1185">Reference proteome</keyword>
<proteinExistence type="predicted"/>
<feature type="region of interest" description="Disordered" evidence="1">
    <location>
        <begin position="73"/>
        <end position="163"/>
    </location>
</feature>
<sequence length="163" mass="17832">MMSTLVFVKPESSTQADGAQSSRVPVPLLEDSYEAIRTTRMVVRVPPAMSSGLSASMAEVAAMSESVFCKRFRSSCESSPSVSPPDLPSRKRYRGTSELVEDSEKDDDEDDEEIKESMDSDSVSEDVHDEGPTAEDEDPATRDEGLTARDEGPGMDDERPRYG</sequence>
<reference evidence="2" key="1">
    <citation type="journal article" date="2022" name="Int. J. Mol. Sci.">
        <title>Draft Genome of Tanacetum Coccineum: Genomic Comparison of Closely Related Tanacetum-Family Plants.</title>
        <authorList>
            <person name="Yamashiro T."/>
            <person name="Shiraishi A."/>
            <person name="Nakayama K."/>
            <person name="Satake H."/>
        </authorList>
    </citation>
    <scope>NUCLEOTIDE SEQUENCE</scope>
</reference>
<evidence type="ECO:0000256" key="1">
    <source>
        <dbReference type="SAM" id="MobiDB-lite"/>
    </source>
</evidence>
<comment type="caution">
    <text evidence="2">The sequence shown here is derived from an EMBL/GenBank/DDBJ whole genome shotgun (WGS) entry which is preliminary data.</text>
</comment>
<feature type="compositionally biased region" description="Polar residues" evidence="1">
    <location>
        <begin position="11"/>
        <end position="23"/>
    </location>
</feature>
<feature type="compositionally biased region" description="Acidic residues" evidence="1">
    <location>
        <begin position="99"/>
        <end position="114"/>
    </location>
</feature>
<protein>
    <submittedName>
        <fullName evidence="2">Uncharacterized protein</fullName>
    </submittedName>
</protein>
<dbReference type="EMBL" id="BQNB010013660">
    <property type="protein sequence ID" value="GJT18711.1"/>
    <property type="molecule type" value="Genomic_DNA"/>
</dbReference>
<evidence type="ECO:0000313" key="2">
    <source>
        <dbReference type="EMBL" id="GJT18711.1"/>
    </source>
</evidence>
<name>A0ABQ5BV28_9ASTR</name>
<gene>
    <name evidence="2" type="ORF">Tco_0877417</name>
</gene>
<evidence type="ECO:0000313" key="3">
    <source>
        <dbReference type="Proteomes" id="UP001151760"/>
    </source>
</evidence>
<feature type="region of interest" description="Disordered" evidence="1">
    <location>
        <begin position="1"/>
        <end position="23"/>
    </location>
</feature>
<dbReference type="Proteomes" id="UP001151760">
    <property type="component" value="Unassembled WGS sequence"/>
</dbReference>
<feature type="compositionally biased region" description="Basic and acidic residues" evidence="1">
    <location>
        <begin position="139"/>
        <end position="163"/>
    </location>
</feature>
<organism evidence="2 3">
    <name type="scientific">Tanacetum coccineum</name>
    <dbReference type="NCBI Taxonomy" id="301880"/>
    <lineage>
        <taxon>Eukaryota</taxon>
        <taxon>Viridiplantae</taxon>
        <taxon>Streptophyta</taxon>
        <taxon>Embryophyta</taxon>
        <taxon>Tracheophyta</taxon>
        <taxon>Spermatophyta</taxon>
        <taxon>Magnoliopsida</taxon>
        <taxon>eudicotyledons</taxon>
        <taxon>Gunneridae</taxon>
        <taxon>Pentapetalae</taxon>
        <taxon>asterids</taxon>
        <taxon>campanulids</taxon>
        <taxon>Asterales</taxon>
        <taxon>Asteraceae</taxon>
        <taxon>Asteroideae</taxon>
        <taxon>Anthemideae</taxon>
        <taxon>Anthemidinae</taxon>
        <taxon>Tanacetum</taxon>
    </lineage>
</organism>
<reference evidence="2" key="2">
    <citation type="submission" date="2022-01" db="EMBL/GenBank/DDBJ databases">
        <authorList>
            <person name="Yamashiro T."/>
            <person name="Shiraishi A."/>
            <person name="Satake H."/>
            <person name="Nakayama K."/>
        </authorList>
    </citation>
    <scope>NUCLEOTIDE SEQUENCE</scope>
</reference>
<accession>A0ABQ5BV28</accession>